<protein>
    <submittedName>
        <fullName evidence="1">ATPase</fullName>
    </submittedName>
</protein>
<accession>A0A136PIX6</accession>
<dbReference type="SUPFAM" id="SSF52540">
    <property type="entry name" value="P-loop containing nucleoside triphosphate hydrolases"/>
    <property type="match status" value="1"/>
</dbReference>
<dbReference type="Proteomes" id="UP000070620">
    <property type="component" value="Unassembled WGS sequence"/>
</dbReference>
<dbReference type="InterPro" id="IPR011991">
    <property type="entry name" value="ArsR-like_HTH"/>
</dbReference>
<proteinExistence type="predicted"/>
<name>A0A136PIX6_9ACTN</name>
<dbReference type="Gene3D" id="3.40.50.300">
    <property type="entry name" value="P-loop containing nucleotide triphosphate hydrolases"/>
    <property type="match status" value="1"/>
</dbReference>
<dbReference type="InterPro" id="IPR036390">
    <property type="entry name" value="WH_DNA-bd_sf"/>
</dbReference>
<dbReference type="OrthoDB" id="9813134at2"/>
<sequence length="489" mass="53968">MEKPAEIFDREVEWSELVRFARVPRAGATLGVVSGRRRQGKTFLLDALVRVSGGFMFTATESSEADALRQYGEALGGYLGEATPLRFVNWEEAITRTMTLAPAGPLPVVIDEFPFLARASPALPSIIQRALDPAGQRSNTRVRLLLCGSALSFMGGLLSGTAPLRGRAGLELVVRTLDYQAAARFWGIVDPRTALLVNAIVGGTPAYRHEFTQDDSPAGPDDFDDWVVRAVLNPARPLFREARYLLAEEPDIRDPALYHSVLAAIADGRTRRGEIANFLGRQPSDLTHPLGVLEDVGLVVREDDAFKSNKGVYRIAEPLLTFYHAVMRPAWGDLERAGRSRQVWPRLQRTFLSKVVGPHFETICREWARWEADPDLLGGFPTRVAAGVVNDPAARTQHEVDMAVFGRDDQGREELLAIGEAKWHEIVGVSHLQHLAHVRGLLRRRDGVLADRCRLLLFSGGGFTDDLRSMAAAEPGVQLVDVNRLYAVD</sequence>
<dbReference type="CDD" id="cd00090">
    <property type="entry name" value="HTH_ARSR"/>
    <property type="match status" value="1"/>
</dbReference>
<dbReference type="PANTHER" id="PTHR34704:SF1">
    <property type="entry name" value="ATPASE"/>
    <property type="match status" value="1"/>
</dbReference>
<organism evidence="1 2">
    <name type="scientific">Micromonospora rosaria</name>
    <dbReference type="NCBI Taxonomy" id="47874"/>
    <lineage>
        <taxon>Bacteria</taxon>
        <taxon>Bacillati</taxon>
        <taxon>Actinomycetota</taxon>
        <taxon>Actinomycetes</taxon>
        <taxon>Micromonosporales</taxon>
        <taxon>Micromonosporaceae</taxon>
        <taxon>Micromonospora</taxon>
    </lineage>
</organism>
<comment type="caution">
    <text evidence="1">The sequence shown here is derived from an EMBL/GenBank/DDBJ whole genome shotgun (WGS) entry which is preliminary data.</text>
</comment>
<dbReference type="AlphaFoldDB" id="A0A136PIX6"/>
<dbReference type="InterPro" id="IPR027417">
    <property type="entry name" value="P-loop_NTPase"/>
</dbReference>
<keyword evidence="2" id="KW-1185">Reference proteome</keyword>
<dbReference type="SUPFAM" id="SSF46785">
    <property type="entry name" value="Winged helix' DNA-binding domain"/>
    <property type="match status" value="1"/>
</dbReference>
<dbReference type="PANTHER" id="PTHR34704">
    <property type="entry name" value="ATPASE"/>
    <property type="match status" value="1"/>
</dbReference>
<gene>
    <name evidence="1" type="ORF">AWW66_30550</name>
</gene>
<evidence type="ECO:0000313" key="2">
    <source>
        <dbReference type="Proteomes" id="UP000070620"/>
    </source>
</evidence>
<dbReference type="EMBL" id="LRQV01000213">
    <property type="protein sequence ID" value="KXK58303.1"/>
    <property type="molecule type" value="Genomic_DNA"/>
</dbReference>
<reference evidence="1 2" key="1">
    <citation type="submission" date="2016-01" db="EMBL/GenBank/DDBJ databases">
        <title>Whole genome sequence and analysis of Micromonospora rosaria DSM 803, which can produce antibacterial substance rosamicin.</title>
        <authorList>
            <person name="Yang H."/>
            <person name="He X."/>
            <person name="Zhu D."/>
        </authorList>
    </citation>
    <scope>NUCLEOTIDE SEQUENCE [LARGE SCALE GENOMIC DNA]</scope>
    <source>
        <strain evidence="1 2">DSM 803</strain>
    </source>
</reference>
<evidence type="ECO:0000313" key="1">
    <source>
        <dbReference type="EMBL" id="KXK58303.1"/>
    </source>
</evidence>